<dbReference type="EMBL" id="BSDR01000001">
    <property type="protein sequence ID" value="GLI33195.1"/>
    <property type="molecule type" value="Genomic_DNA"/>
</dbReference>
<protein>
    <submittedName>
        <fullName evidence="1">Uncharacterized protein</fullName>
    </submittedName>
</protein>
<dbReference type="RefSeq" id="WP_281792210.1">
    <property type="nucleotide sequence ID" value="NZ_BSDR01000001.1"/>
</dbReference>
<reference evidence="1" key="1">
    <citation type="submission" date="2022-12" db="EMBL/GenBank/DDBJ databases">
        <title>Reference genome sequencing for broad-spectrum identification of bacterial and archaeal isolates by mass spectrometry.</title>
        <authorList>
            <person name="Sekiguchi Y."/>
            <person name="Tourlousse D.M."/>
        </authorList>
    </citation>
    <scope>NUCLEOTIDE SEQUENCE</scope>
    <source>
        <strain evidence="1">ASRB1</strain>
    </source>
</reference>
<keyword evidence="2" id="KW-1185">Reference proteome</keyword>
<dbReference type="Proteomes" id="UP001144372">
    <property type="component" value="Unassembled WGS sequence"/>
</dbReference>
<proteinExistence type="predicted"/>
<accession>A0A9W6CZT0</accession>
<evidence type="ECO:0000313" key="2">
    <source>
        <dbReference type="Proteomes" id="UP001144372"/>
    </source>
</evidence>
<sequence>MQSEKRLMETVELENGLILHFYDLSKPITGGRYQVQLLVSMTVEIKQEYFNDFEDPLSAFNSFRKAKGKEIEFRQEKFRNFIADVEMKVVLEKMKQEYLEANRMYLGHAAFPKKYVMKVYREWQDEEAIRCAQEQAM</sequence>
<evidence type="ECO:0000313" key="1">
    <source>
        <dbReference type="EMBL" id="GLI33195.1"/>
    </source>
</evidence>
<gene>
    <name evidence="1" type="ORF">DAMNIGENAA_06280</name>
</gene>
<organism evidence="1 2">
    <name type="scientific">Desulforhabdus amnigena</name>
    <dbReference type="NCBI Taxonomy" id="40218"/>
    <lineage>
        <taxon>Bacteria</taxon>
        <taxon>Pseudomonadati</taxon>
        <taxon>Thermodesulfobacteriota</taxon>
        <taxon>Syntrophobacteria</taxon>
        <taxon>Syntrophobacterales</taxon>
        <taxon>Syntrophobacteraceae</taxon>
        <taxon>Desulforhabdus</taxon>
    </lineage>
</organism>
<comment type="caution">
    <text evidence="1">The sequence shown here is derived from an EMBL/GenBank/DDBJ whole genome shotgun (WGS) entry which is preliminary data.</text>
</comment>
<dbReference type="AlphaFoldDB" id="A0A9W6CZT0"/>
<name>A0A9W6CZT0_9BACT</name>